<dbReference type="InterPro" id="IPR036561">
    <property type="entry name" value="MAM33_sf"/>
</dbReference>
<dbReference type="InterPro" id="IPR003428">
    <property type="entry name" value="MAM33"/>
</dbReference>
<dbReference type="KEGG" id="bgt:106070237"/>
<evidence type="ECO:0000313" key="2">
    <source>
        <dbReference type="Proteomes" id="UP001165740"/>
    </source>
</evidence>
<organism evidence="2 3">
    <name type="scientific">Biomphalaria glabrata</name>
    <name type="common">Bloodfluke planorb</name>
    <name type="synonym">Freshwater snail</name>
    <dbReference type="NCBI Taxonomy" id="6526"/>
    <lineage>
        <taxon>Eukaryota</taxon>
        <taxon>Metazoa</taxon>
        <taxon>Spiralia</taxon>
        <taxon>Lophotrochozoa</taxon>
        <taxon>Mollusca</taxon>
        <taxon>Gastropoda</taxon>
        <taxon>Heterobranchia</taxon>
        <taxon>Euthyneura</taxon>
        <taxon>Panpulmonata</taxon>
        <taxon>Hygrophila</taxon>
        <taxon>Lymnaeoidea</taxon>
        <taxon>Planorbidae</taxon>
        <taxon>Biomphalaria</taxon>
    </lineage>
</organism>
<protein>
    <submittedName>
        <fullName evidence="3">Conserved regulator of innate immunity protein 3-like</fullName>
    </submittedName>
</protein>
<sequence length="285" mass="31739">MAKALKVFTSTSKLFASGGQKILGLQKHSKCLLSNYVAKSNNELSLFSLTSSRALSTLSPSRSLLDTHSCFTCTKRSTALYSTEVDKEISKFLEKEIDYEKKRSTENLPKISGFEIQTDGGDVTLTKVSGKEKITVKLSVNGSVDSIMSDNPTDKDEPPQMICRPPFDIEITKGDGKVLAIQCGFPGHDNFDEPEEYNKGGQEAEQIDDQFEIHDVAIHEGEWKDTTFTVSASTMDAELFDLLMDMLDERGINDEFITQLVDFCTAYENSQYIGFLQKLKAFADK</sequence>
<dbReference type="Gene3D" id="3.10.280.10">
    <property type="entry name" value="Mitochondrial glycoprotein"/>
    <property type="match status" value="1"/>
</dbReference>
<evidence type="ECO:0000256" key="1">
    <source>
        <dbReference type="ARBA" id="ARBA00005457"/>
    </source>
</evidence>
<dbReference type="PANTHER" id="PTHR10826:SF1">
    <property type="entry name" value="COMPLEMENT COMPONENT 1 Q SUBCOMPONENT-BINDING PROTEIN, MITOCHONDRIAL"/>
    <property type="match status" value="1"/>
</dbReference>
<name>A0A9U8EFY2_BIOGL</name>
<keyword evidence="2" id="KW-1185">Reference proteome</keyword>
<dbReference type="GO" id="GO:0005759">
    <property type="term" value="C:mitochondrial matrix"/>
    <property type="evidence" value="ECO:0007669"/>
    <property type="project" value="InterPro"/>
</dbReference>
<proteinExistence type="inferred from homology"/>
<dbReference type="OMA" id="YEHTAYV"/>
<reference evidence="3" key="1">
    <citation type="submission" date="2025-08" db="UniProtKB">
        <authorList>
            <consortium name="RefSeq"/>
        </authorList>
    </citation>
    <scope>IDENTIFICATION</scope>
</reference>
<dbReference type="GO" id="GO:0042256">
    <property type="term" value="P:cytosolic ribosome assembly"/>
    <property type="evidence" value="ECO:0007669"/>
    <property type="project" value="TreeGrafter"/>
</dbReference>
<dbReference type="Pfam" id="PF02330">
    <property type="entry name" value="MAM33"/>
    <property type="match status" value="1"/>
</dbReference>
<dbReference type="SUPFAM" id="SSF54529">
    <property type="entry name" value="Mitochondrial glycoprotein MAM33-like"/>
    <property type="match status" value="1"/>
</dbReference>
<dbReference type="OrthoDB" id="278212at2759"/>
<dbReference type="GeneID" id="106070237"/>
<dbReference type="Proteomes" id="UP001165740">
    <property type="component" value="Chromosome 12"/>
</dbReference>
<accession>A0A9U8EFY2</accession>
<dbReference type="PANTHER" id="PTHR10826">
    <property type="entry name" value="COMPLEMENT COMPONENT 1"/>
    <property type="match status" value="1"/>
</dbReference>
<gene>
    <name evidence="3" type="primary">LOC106070237</name>
</gene>
<dbReference type="AlphaFoldDB" id="A0A9U8EFY2"/>
<dbReference type="RefSeq" id="XP_013085535.2">
    <property type="nucleotide sequence ID" value="XM_013230081.2"/>
</dbReference>
<evidence type="ECO:0000313" key="3">
    <source>
        <dbReference type="RefSeq" id="XP_013085535.2"/>
    </source>
</evidence>
<comment type="similarity">
    <text evidence="1">Belongs to the MAM33 family.</text>
</comment>